<dbReference type="SUPFAM" id="SSF53098">
    <property type="entry name" value="Ribonuclease H-like"/>
    <property type="match status" value="1"/>
</dbReference>
<proteinExistence type="predicted"/>
<dbReference type="AlphaFoldDB" id="A0AAD4ZQ39"/>
<keyword evidence="3" id="KW-1185">Reference proteome</keyword>
<dbReference type="InterPro" id="IPR012337">
    <property type="entry name" value="RNaseH-like_sf"/>
</dbReference>
<dbReference type="InterPro" id="IPR036397">
    <property type="entry name" value="RNaseH_sf"/>
</dbReference>
<dbReference type="InterPro" id="IPR041577">
    <property type="entry name" value="RT_RNaseH_2"/>
</dbReference>
<dbReference type="GO" id="GO:0004523">
    <property type="term" value="F:RNA-DNA hybrid ribonuclease activity"/>
    <property type="evidence" value="ECO:0007669"/>
    <property type="project" value="InterPro"/>
</dbReference>
<dbReference type="InterPro" id="IPR002156">
    <property type="entry name" value="RNaseH_domain"/>
</dbReference>
<dbReference type="Gene3D" id="3.30.420.10">
    <property type="entry name" value="Ribonuclease H-like superfamily/Ribonuclease H"/>
    <property type="match status" value="1"/>
</dbReference>
<dbReference type="PANTHER" id="PTHR48475:SF2">
    <property type="entry name" value="RIBONUCLEASE H"/>
    <property type="match status" value="1"/>
</dbReference>
<dbReference type="PANTHER" id="PTHR48475">
    <property type="entry name" value="RIBONUCLEASE H"/>
    <property type="match status" value="1"/>
</dbReference>
<organism evidence="2 3">
    <name type="scientific">Prunus dulcis</name>
    <name type="common">Almond</name>
    <name type="synonym">Amygdalus dulcis</name>
    <dbReference type="NCBI Taxonomy" id="3755"/>
    <lineage>
        <taxon>Eukaryota</taxon>
        <taxon>Viridiplantae</taxon>
        <taxon>Streptophyta</taxon>
        <taxon>Embryophyta</taxon>
        <taxon>Tracheophyta</taxon>
        <taxon>Spermatophyta</taxon>
        <taxon>Magnoliopsida</taxon>
        <taxon>eudicotyledons</taxon>
        <taxon>Gunneridae</taxon>
        <taxon>Pentapetalae</taxon>
        <taxon>rosids</taxon>
        <taxon>fabids</taxon>
        <taxon>Rosales</taxon>
        <taxon>Rosaceae</taxon>
        <taxon>Amygdaloideae</taxon>
        <taxon>Amygdaleae</taxon>
        <taxon>Prunus</taxon>
    </lineage>
</organism>
<gene>
    <name evidence="2" type="ORF">L3X38_004998</name>
</gene>
<accession>A0AAD4ZQ39</accession>
<dbReference type="Pfam" id="PF17919">
    <property type="entry name" value="RT_RNaseH_2"/>
    <property type="match status" value="1"/>
</dbReference>
<evidence type="ECO:0000313" key="2">
    <source>
        <dbReference type="EMBL" id="KAI5352107.1"/>
    </source>
</evidence>
<feature type="domain" description="RNase H type-1" evidence="1">
    <location>
        <begin position="224"/>
        <end position="301"/>
    </location>
</feature>
<dbReference type="Proteomes" id="UP001054821">
    <property type="component" value="Chromosome 1"/>
</dbReference>
<dbReference type="Pfam" id="PF13456">
    <property type="entry name" value="RVT_3"/>
    <property type="match status" value="1"/>
</dbReference>
<comment type="caution">
    <text evidence="2">The sequence shown here is derived from an EMBL/GenBank/DDBJ whole genome shotgun (WGS) entry which is preliminary data.</text>
</comment>
<evidence type="ECO:0000259" key="1">
    <source>
        <dbReference type="PROSITE" id="PS50879"/>
    </source>
</evidence>
<dbReference type="GO" id="GO:0003676">
    <property type="term" value="F:nucleic acid binding"/>
    <property type="evidence" value="ECO:0007669"/>
    <property type="project" value="InterPro"/>
</dbReference>
<dbReference type="InterPro" id="IPR043502">
    <property type="entry name" value="DNA/RNA_pol_sf"/>
</dbReference>
<dbReference type="PROSITE" id="PS50879">
    <property type="entry name" value="RNASE_H_1"/>
    <property type="match status" value="1"/>
</dbReference>
<dbReference type="EMBL" id="JAJFAZ020000001">
    <property type="protein sequence ID" value="KAI5352107.1"/>
    <property type="molecule type" value="Genomic_DNA"/>
</dbReference>
<sequence length="301" mass="34273">MRLNPKKCAFGVSSGQFLGQIVNKRGIEPSPSKMEALRNMLDPRTHRDVRVLTGQITALSRFISRSSDCCKPFFQGIRNNDGNIWRPKQREVFEQLKKCLASPLTLTIPKQGEPLYLYMAVTEIAVSAVLLREENLIQQLIFYVSKCLIEAEKRYPLAEKLVSALLTVKRKLRPYFETHTIIVLTTQPIRTVMSKPDLSGRVTKWAIKFGAFDIRYQPRTAQKGQAQWELYVDRPSNHAGAGVRVIFSSPEGVDLKYSMRLDFLASNNVAEYEALVFGLQLAWMLKVRRLAVHSDSRLIVS</sequence>
<protein>
    <recommendedName>
        <fullName evidence="1">RNase H type-1 domain-containing protein</fullName>
    </recommendedName>
</protein>
<name>A0AAD4ZQ39_PRUDU</name>
<dbReference type="Gene3D" id="3.30.70.270">
    <property type="match status" value="2"/>
</dbReference>
<evidence type="ECO:0000313" key="3">
    <source>
        <dbReference type="Proteomes" id="UP001054821"/>
    </source>
</evidence>
<dbReference type="SUPFAM" id="SSF56672">
    <property type="entry name" value="DNA/RNA polymerases"/>
    <property type="match status" value="1"/>
</dbReference>
<dbReference type="InterPro" id="IPR043128">
    <property type="entry name" value="Rev_trsase/Diguanyl_cyclase"/>
</dbReference>
<reference evidence="2 3" key="1">
    <citation type="journal article" date="2022" name="G3 (Bethesda)">
        <title>Whole-genome sequence and methylome profiling of the almond [Prunus dulcis (Mill.) D.A. Webb] cultivar 'Nonpareil'.</title>
        <authorList>
            <person name="D'Amico-Willman K.M."/>
            <person name="Ouma W.Z."/>
            <person name="Meulia T."/>
            <person name="Sideli G.M."/>
            <person name="Gradziel T.M."/>
            <person name="Fresnedo-Ramirez J."/>
        </authorList>
    </citation>
    <scope>NUCLEOTIDE SEQUENCE [LARGE SCALE GENOMIC DNA]</scope>
    <source>
        <strain evidence="2">Clone GOH B32 T37-40</strain>
    </source>
</reference>